<dbReference type="EMBL" id="CABITT030000003">
    <property type="protein sequence ID" value="VVA97444.1"/>
    <property type="molecule type" value="Genomic_DNA"/>
</dbReference>
<dbReference type="PANTHER" id="PTHR32166:SF63">
    <property type="entry name" value="HAT TRANSPOSON SUPERFAMILY PROTEIN"/>
    <property type="match status" value="1"/>
</dbReference>
<feature type="domain" description="C2H2-type" evidence="2">
    <location>
        <begin position="24"/>
        <end position="46"/>
    </location>
</feature>
<dbReference type="PANTHER" id="PTHR32166">
    <property type="entry name" value="OSJNBA0013A04.12 PROTEIN"/>
    <property type="match status" value="1"/>
</dbReference>
<dbReference type="Pfam" id="PF05699">
    <property type="entry name" value="Dimer_Tnp_hAT"/>
    <property type="match status" value="1"/>
</dbReference>
<dbReference type="InterPro" id="IPR007021">
    <property type="entry name" value="DUF659"/>
</dbReference>
<organism evidence="3 4">
    <name type="scientific">Arabis nemorensis</name>
    <dbReference type="NCBI Taxonomy" id="586526"/>
    <lineage>
        <taxon>Eukaryota</taxon>
        <taxon>Viridiplantae</taxon>
        <taxon>Streptophyta</taxon>
        <taxon>Embryophyta</taxon>
        <taxon>Tracheophyta</taxon>
        <taxon>Spermatophyta</taxon>
        <taxon>Magnoliopsida</taxon>
        <taxon>eudicotyledons</taxon>
        <taxon>Gunneridae</taxon>
        <taxon>Pentapetalae</taxon>
        <taxon>rosids</taxon>
        <taxon>malvids</taxon>
        <taxon>Brassicales</taxon>
        <taxon>Brassicaceae</taxon>
        <taxon>Arabideae</taxon>
        <taxon>Arabis</taxon>
    </lineage>
</organism>
<dbReference type="InterPro" id="IPR008906">
    <property type="entry name" value="HATC_C_dom"/>
</dbReference>
<proteinExistence type="predicted"/>
<dbReference type="Pfam" id="PF04937">
    <property type="entry name" value="DUF659"/>
    <property type="match status" value="1"/>
</dbReference>
<dbReference type="GO" id="GO:0046983">
    <property type="term" value="F:protein dimerization activity"/>
    <property type="evidence" value="ECO:0007669"/>
    <property type="project" value="InterPro"/>
</dbReference>
<dbReference type="OrthoDB" id="1741262at2759"/>
<name>A0A565B8I3_9BRAS</name>
<keyword evidence="4" id="KW-1185">Reference proteome</keyword>
<sequence>MAGQDMDIHEHGVCVDKKKYRVKCNHCGKEMQSWSRLKCHLGSVGHDVTPCDEVSLTVREMFHDMVMKEKPSLTPVKRVIGEVRMGNGHKRGRKQDSSSKSVSPENVNPAKVQVGNGHKRGRKDSSGKSVSPETVNTGAEANKQDLLSRKSQMSIGRFFYEFCIDFSAVDSPFFEEMLRVTNEGGGQIRHTLPNSHDLNGWMLQETLKEVQDHVKNIKESWAITGCSILLDAWVDQKGRDLVAFVADCPAGPVYLISFDVTGIKNDVNALTSVVDGLLEEVGVHNVIQIIACSTSGWVGELGKSFAGNNNKVFWSVSISHCFELMLVKIGEMDSFGGILDKVNNISEFVNNNPAVWKLFEDHSNGIDMAVSSSEFEFVMPYLTLENIFKAKNKLAAMFASSDCNKEGIKISKFMKDSSFWESVERLVKSTSPLIRGLLLLSTANNQHLGYIYDTMDGIKDSIAREFNHEELCYKPLWDVIDEVWNKHLHSHLHVTGYFLNPAAFYSTDFNSDPEVTIGFISSLVRIVKECHIQAKISTQLEMYTLGKDCFNEASHADLISEIAPAEWWAQKASQCPELQSFAIKILSQTCEGASRYKLKRSLAEQLLLTEGLSRREKKHLEELAFVHYNLHLQSCKAKLSEEQ</sequence>
<evidence type="ECO:0000259" key="2">
    <source>
        <dbReference type="PROSITE" id="PS00028"/>
    </source>
</evidence>
<dbReference type="SUPFAM" id="SSF53098">
    <property type="entry name" value="Ribonuclease H-like"/>
    <property type="match status" value="1"/>
</dbReference>
<protein>
    <recommendedName>
        <fullName evidence="2">C2H2-type domain-containing protein</fullName>
    </recommendedName>
</protein>
<comment type="caution">
    <text evidence="3">The sequence shown here is derived from an EMBL/GenBank/DDBJ whole genome shotgun (WGS) entry which is preliminary data.</text>
</comment>
<dbReference type="InterPro" id="IPR013087">
    <property type="entry name" value="Znf_C2H2_type"/>
</dbReference>
<gene>
    <name evidence="3" type="ORF">ANE_LOCUS7889</name>
</gene>
<reference evidence="3" key="1">
    <citation type="submission" date="2019-07" db="EMBL/GenBank/DDBJ databases">
        <authorList>
            <person name="Dittberner H."/>
        </authorList>
    </citation>
    <scope>NUCLEOTIDE SEQUENCE [LARGE SCALE GENOMIC DNA]</scope>
</reference>
<evidence type="ECO:0000256" key="1">
    <source>
        <dbReference type="SAM" id="MobiDB-lite"/>
    </source>
</evidence>
<evidence type="ECO:0000313" key="3">
    <source>
        <dbReference type="EMBL" id="VVA97444.1"/>
    </source>
</evidence>
<accession>A0A565B8I3</accession>
<evidence type="ECO:0000313" key="4">
    <source>
        <dbReference type="Proteomes" id="UP000489600"/>
    </source>
</evidence>
<feature type="compositionally biased region" description="Polar residues" evidence="1">
    <location>
        <begin position="127"/>
        <end position="139"/>
    </location>
</feature>
<feature type="region of interest" description="Disordered" evidence="1">
    <location>
        <begin position="78"/>
        <end position="142"/>
    </location>
</feature>
<dbReference type="PROSITE" id="PS00028">
    <property type="entry name" value="ZINC_FINGER_C2H2_1"/>
    <property type="match status" value="1"/>
</dbReference>
<dbReference type="Proteomes" id="UP000489600">
    <property type="component" value="Unassembled WGS sequence"/>
</dbReference>
<dbReference type="InterPro" id="IPR012337">
    <property type="entry name" value="RNaseH-like_sf"/>
</dbReference>
<dbReference type="AlphaFoldDB" id="A0A565B8I3"/>